<evidence type="ECO:0000313" key="9">
    <source>
        <dbReference type="Proteomes" id="UP000886653"/>
    </source>
</evidence>
<evidence type="ECO:0000256" key="7">
    <source>
        <dbReference type="SAM" id="Phobius"/>
    </source>
</evidence>
<keyword evidence="6 7" id="KW-0472">Membrane</keyword>
<gene>
    <name evidence="8" type="ORF">CROQUDRAFT_670377</name>
</gene>
<dbReference type="GO" id="GO:0015184">
    <property type="term" value="F:L-cystine transmembrane transporter activity"/>
    <property type="evidence" value="ECO:0007669"/>
    <property type="project" value="TreeGrafter"/>
</dbReference>
<feature type="transmembrane region" description="Helical" evidence="7">
    <location>
        <begin position="248"/>
        <end position="267"/>
    </location>
</feature>
<dbReference type="GO" id="GO:0000324">
    <property type="term" value="C:fungal-type vacuole"/>
    <property type="evidence" value="ECO:0007669"/>
    <property type="project" value="TreeGrafter"/>
</dbReference>
<keyword evidence="4" id="KW-0677">Repeat</keyword>
<dbReference type="NCBIfam" id="TIGR00951">
    <property type="entry name" value="2A43"/>
    <property type="match status" value="1"/>
</dbReference>
<dbReference type="OrthoDB" id="75720at2759"/>
<reference evidence="8" key="1">
    <citation type="submission" date="2013-11" db="EMBL/GenBank/DDBJ databases">
        <title>Genome sequence of the fusiform rust pathogen reveals effectors for host alternation and coevolution with pine.</title>
        <authorList>
            <consortium name="DOE Joint Genome Institute"/>
            <person name="Smith K."/>
            <person name="Pendleton A."/>
            <person name="Kubisiak T."/>
            <person name="Anderson C."/>
            <person name="Salamov A."/>
            <person name="Aerts A."/>
            <person name="Riley R."/>
            <person name="Clum A."/>
            <person name="Lindquist E."/>
            <person name="Ence D."/>
            <person name="Campbell M."/>
            <person name="Kronenberg Z."/>
            <person name="Feau N."/>
            <person name="Dhillon B."/>
            <person name="Hamelin R."/>
            <person name="Burleigh J."/>
            <person name="Smith J."/>
            <person name="Yandell M."/>
            <person name="Nelson C."/>
            <person name="Grigoriev I."/>
            <person name="Davis J."/>
        </authorList>
    </citation>
    <scope>NUCLEOTIDE SEQUENCE</scope>
    <source>
        <strain evidence="8">G11</strain>
    </source>
</reference>
<dbReference type="InterPro" id="IPR005282">
    <property type="entry name" value="LC_transporter"/>
</dbReference>
<evidence type="ECO:0000313" key="8">
    <source>
        <dbReference type="EMBL" id="KAG0147629.1"/>
    </source>
</evidence>
<proteinExistence type="predicted"/>
<protein>
    <recommendedName>
        <fullName evidence="10">Cystinosin</fullName>
    </recommendedName>
</protein>
<evidence type="ECO:0008006" key="10">
    <source>
        <dbReference type="Google" id="ProtNLM"/>
    </source>
</evidence>
<feature type="transmembrane region" description="Helical" evidence="7">
    <location>
        <begin position="170"/>
        <end position="192"/>
    </location>
</feature>
<dbReference type="Proteomes" id="UP000886653">
    <property type="component" value="Unassembled WGS sequence"/>
</dbReference>
<dbReference type="AlphaFoldDB" id="A0A9P6NKH0"/>
<keyword evidence="2" id="KW-0813">Transport</keyword>
<evidence type="ECO:0000256" key="4">
    <source>
        <dbReference type="ARBA" id="ARBA00022737"/>
    </source>
</evidence>
<sequence length="295" mass="32889">MESPFGLPLARWTSSLLGWIYTLAWGISFYPQVILNFRNKSVRGLSIDFLVLNIIGFICYSVANLALLFSTSVRTEYAERHDGGTPNVRFNDLVFSLHALLLSFITWAQSRWYRREPGQHISAINRYVIILLAVIIVGATALSFGTEYSAEPIYPEPTEELSLGSEERGFLFLDLILALSTIKVYISFAKYVPQAWLNYQRQSTIGWSIANILLDFLGGTLSLAQMVLDAGIENAWPSLTSNPGKLGIALLSIAFDIVFILQHFVLYRDATGPAPLPASVFIENGDPEESDRLIT</sequence>
<evidence type="ECO:0000256" key="3">
    <source>
        <dbReference type="ARBA" id="ARBA00022692"/>
    </source>
</evidence>
<dbReference type="EMBL" id="MU167245">
    <property type="protein sequence ID" value="KAG0147629.1"/>
    <property type="molecule type" value="Genomic_DNA"/>
</dbReference>
<dbReference type="Gene3D" id="1.20.1280.290">
    <property type="match status" value="2"/>
</dbReference>
<name>A0A9P6NKH0_9BASI</name>
<dbReference type="GO" id="GO:0012505">
    <property type="term" value="C:endomembrane system"/>
    <property type="evidence" value="ECO:0007669"/>
    <property type="project" value="UniProtKB-SubCell"/>
</dbReference>
<evidence type="ECO:0000256" key="5">
    <source>
        <dbReference type="ARBA" id="ARBA00022989"/>
    </source>
</evidence>
<dbReference type="SMART" id="SM00679">
    <property type="entry name" value="CTNS"/>
    <property type="match status" value="2"/>
</dbReference>
<feature type="transmembrane region" description="Helical" evidence="7">
    <location>
        <begin position="16"/>
        <end position="37"/>
    </location>
</feature>
<keyword evidence="9" id="KW-1185">Reference proteome</keyword>
<dbReference type="PANTHER" id="PTHR13131">
    <property type="entry name" value="CYSTINOSIN"/>
    <property type="match status" value="1"/>
</dbReference>
<accession>A0A9P6NKH0</accession>
<dbReference type="InterPro" id="IPR006603">
    <property type="entry name" value="PQ-loop_rpt"/>
</dbReference>
<dbReference type="Pfam" id="PF04193">
    <property type="entry name" value="PQ-loop"/>
    <property type="match status" value="2"/>
</dbReference>
<organism evidence="8 9">
    <name type="scientific">Cronartium quercuum f. sp. fusiforme G11</name>
    <dbReference type="NCBI Taxonomy" id="708437"/>
    <lineage>
        <taxon>Eukaryota</taxon>
        <taxon>Fungi</taxon>
        <taxon>Dikarya</taxon>
        <taxon>Basidiomycota</taxon>
        <taxon>Pucciniomycotina</taxon>
        <taxon>Pucciniomycetes</taxon>
        <taxon>Pucciniales</taxon>
        <taxon>Coleosporiaceae</taxon>
        <taxon>Cronartium</taxon>
    </lineage>
</organism>
<dbReference type="GO" id="GO:0005774">
    <property type="term" value="C:vacuolar membrane"/>
    <property type="evidence" value="ECO:0007669"/>
    <property type="project" value="TreeGrafter"/>
</dbReference>
<evidence type="ECO:0000256" key="6">
    <source>
        <dbReference type="ARBA" id="ARBA00023136"/>
    </source>
</evidence>
<evidence type="ECO:0000256" key="1">
    <source>
        <dbReference type="ARBA" id="ARBA00004127"/>
    </source>
</evidence>
<comment type="caution">
    <text evidence="8">The sequence shown here is derived from an EMBL/GenBank/DDBJ whole genome shotgun (WGS) entry which is preliminary data.</text>
</comment>
<keyword evidence="5 7" id="KW-1133">Transmembrane helix</keyword>
<evidence type="ECO:0000256" key="2">
    <source>
        <dbReference type="ARBA" id="ARBA00022448"/>
    </source>
</evidence>
<dbReference type="PANTHER" id="PTHR13131:SF5">
    <property type="entry name" value="CYSTINOSIN"/>
    <property type="match status" value="1"/>
</dbReference>
<feature type="transmembrane region" description="Helical" evidence="7">
    <location>
        <begin position="204"/>
        <end position="228"/>
    </location>
</feature>
<comment type="subcellular location">
    <subcellularLocation>
        <location evidence="1">Endomembrane system</location>
        <topology evidence="1">Multi-pass membrane protein</topology>
    </subcellularLocation>
</comment>
<keyword evidence="3 7" id="KW-0812">Transmembrane</keyword>
<feature type="transmembrane region" description="Helical" evidence="7">
    <location>
        <begin position="90"/>
        <end position="108"/>
    </location>
</feature>
<feature type="transmembrane region" description="Helical" evidence="7">
    <location>
        <begin position="49"/>
        <end position="70"/>
    </location>
</feature>
<feature type="transmembrane region" description="Helical" evidence="7">
    <location>
        <begin position="128"/>
        <end position="150"/>
    </location>
</feature>